<evidence type="ECO:0000313" key="2">
    <source>
        <dbReference type="EMBL" id="KAG7448572.1"/>
    </source>
</evidence>
<comment type="caution">
    <text evidence="2">The sequence shown here is derived from an EMBL/GenBank/DDBJ whole genome shotgun (WGS) entry which is preliminary data.</text>
</comment>
<dbReference type="AlphaFoldDB" id="A0A9P7VXV4"/>
<evidence type="ECO:0008006" key="4">
    <source>
        <dbReference type="Google" id="ProtNLM"/>
    </source>
</evidence>
<feature type="chain" id="PRO_5040295183" description="Secreted protein" evidence="1">
    <location>
        <begin position="22"/>
        <end position="75"/>
    </location>
</feature>
<dbReference type="Proteomes" id="UP000812287">
    <property type="component" value="Unassembled WGS sequence"/>
</dbReference>
<proteinExistence type="predicted"/>
<dbReference type="EMBL" id="MU250529">
    <property type="protein sequence ID" value="KAG7448572.1"/>
    <property type="molecule type" value="Genomic_DNA"/>
</dbReference>
<feature type="signal peptide" evidence="1">
    <location>
        <begin position="1"/>
        <end position="21"/>
    </location>
</feature>
<sequence length="75" mass="8654">MCMSIFLAVLRFLPCLLHSLSEVNPTVLCDVFVRQFLQPFMFVAAHEFLHALLSDRMGRLAHAFFLINSDVFLPR</sequence>
<evidence type="ECO:0000256" key="1">
    <source>
        <dbReference type="SAM" id="SignalP"/>
    </source>
</evidence>
<reference evidence="2" key="1">
    <citation type="submission" date="2020-11" db="EMBL/GenBank/DDBJ databases">
        <title>Adaptations for nitrogen fixation in a non-lichenized fungal sporocarp promotes dispersal by wood-feeding termites.</title>
        <authorList>
            <consortium name="DOE Joint Genome Institute"/>
            <person name="Koch R.A."/>
            <person name="Yoon G."/>
            <person name="Arayal U."/>
            <person name="Lail K."/>
            <person name="Amirebrahimi M."/>
            <person name="Labutti K."/>
            <person name="Lipzen A."/>
            <person name="Riley R."/>
            <person name="Barry K."/>
            <person name="Henrissat B."/>
            <person name="Grigoriev I.V."/>
            <person name="Herr J.R."/>
            <person name="Aime M.C."/>
        </authorList>
    </citation>
    <scope>NUCLEOTIDE SEQUENCE</scope>
    <source>
        <strain evidence="2">MCA 3950</strain>
    </source>
</reference>
<accession>A0A9P7VXV4</accession>
<organism evidence="2 3">
    <name type="scientific">Guyanagaster necrorhizus</name>
    <dbReference type="NCBI Taxonomy" id="856835"/>
    <lineage>
        <taxon>Eukaryota</taxon>
        <taxon>Fungi</taxon>
        <taxon>Dikarya</taxon>
        <taxon>Basidiomycota</taxon>
        <taxon>Agaricomycotina</taxon>
        <taxon>Agaricomycetes</taxon>
        <taxon>Agaricomycetidae</taxon>
        <taxon>Agaricales</taxon>
        <taxon>Marasmiineae</taxon>
        <taxon>Physalacriaceae</taxon>
        <taxon>Guyanagaster</taxon>
    </lineage>
</organism>
<dbReference type="RefSeq" id="XP_043042072.1">
    <property type="nucleotide sequence ID" value="XM_043185768.1"/>
</dbReference>
<protein>
    <recommendedName>
        <fullName evidence="4">Secreted protein</fullName>
    </recommendedName>
</protein>
<keyword evidence="1" id="KW-0732">Signal</keyword>
<gene>
    <name evidence="2" type="ORF">BT62DRAFT_929658</name>
</gene>
<keyword evidence="3" id="KW-1185">Reference proteome</keyword>
<evidence type="ECO:0000313" key="3">
    <source>
        <dbReference type="Proteomes" id="UP000812287"/>
    </source>
</evidence>
<dbReference type="GeneID" id="66108065"/>
<name>A0A9P7VXV4_9AGAR</name>